<evidence type="ECO:0000313" key="1">
    <source>
        <dbReference type="EMBL" id="CAA9378084.1"/>
    </source>
</evidence>
<dbReference type="EMBL" id="CADCTR010003008">
    <property type="protein sequence ID" value="CAA9378084.1"/>
    <property type="molecule type" value="Genomic_DNA"/>
</dbReference>
<accession>A0A6J4N5G4</accession>
<sequence>MSVALLHQDASGFDPRSRRTMDLLIRAGRVFTATEG</sequence>
<proteinExistence type="predicted"/>
<name>A0A6J4N5G4_9CHLR</name>
<dbReference type="AlphaFoldDB" id="A0A6J4N5G4"/>
<feature type="non-terminal residue" evidence="1">
    <location>
        <position position="36"/>
    </location>
</feature>
<organism evidence="1">
    <name type="scientific">uncultured Chloroflexia bacterium</name>
    <dbReference type="NCBI Taxonomy" id="1672391"/>
    <lineage>
        <taxon>Bacteria</taxon>
        <taxon>Bacillati</taxon>
        <taxon>Chloroflexota</taxon>
        <taxon>Chloroflexia</taxon>
        <taxon>environmental samples</taxon>
    </lineage>
</organism>
<gene>
    <name evidence="1" type="ORF">AVDCRST_MAG93-8971</name>
</gene>
<reference evidence="1" key="1">
    <citation type="submission" date="2020-02" db="EMBL/GenBank/DDBJ databases">
        <authorList>
            <person name="Meier V. D."/>
        </authorList>
    </citation>
    <scope>NUCLEOTIDE SEQUENCE</scope>
    <source>
        <strain evidence="1">AVDCRST_MAG93</strain>
    </source>
</reference>
<protein>
    <submittedName>
        <fullName evidence="1">Uncharacterized protein</fullName>
    </submittedName>
</protein>